<keyword evidence="1" id="KW-0472">Membrane</keyword>
<reference evidence="2 3" key="1">
    <citation type="journal article" date="2011" name="Science">
        <title>Comparative functional genomics of the fission yeasts.</title>
        <authorList>
            <person name="Rhind N."/>
            <person name="Chen Z."/>
            <person name="Yassour M."/>
            <person name="Thompson D.A."/>
            <person name="Haas B.J."/>
            <person name="Habib N."/>
            <person name="Wapinski I."/>
            <person name="Roy S."/>
            <person name="Lin M.F."/>
            <person name="Heiman D.I."/>
            <person name="Young S.K."/>
            <person name="Furuya K."/>
            <person name="Guo Y."/>
            <person name="Pidoux A."/>
            <person name="Chen H.M."/>
            <person name="Robbertse B."/>
            <person name="Goldberg J.M."/>
            <person name="Aoki K."/>
            <person name="Bayne E.H."/>
            <person name="Berlin A.M."/>
            <person name="Desjardins C.A."/>
            <person name="Dobbs E."/>
            <person name="Dukaj L."/>
            <person name="Fan L."/>
            <person name="FitzGerald M.G."/>
            <person name="French C."/>
            <person name="Gujja S."/>
            <person name="Hansen K."/>
            <person name="Keifenheim D."/>
            <person name="Levin J.Z."/>
            <person name="Mosher R.A."/>
            <person name="Mueller C.A."/>
            <person name="Pfiffner J."/>
            <person name="Priest M."/>
            <person name="Russ C."/>
            <person name="Smialowska A."/>
            <person name="Swoboda P."/>
            <person name="Sykes S.M."/>
            <person name="Vaughn M."/>
            <person name="Vengrova S."/>
            <person name="Yoder R."/>
            <person name="Zeng Q."/>
            <person name="Allshire R."/>
            <person name="Baulcombe D."/>
            <person name="Birren B.W."/>
            <person name="Brown W."/>
            <person name="Ekwall K."/>
            <person name="Kellis M."/>
            <person name="Leatherwood J."/>
            <person name="Levin H."/>
            <person name="Margalit H."/>
            <person name="Martienssen R."/>
            <person name="Nieduszynski C.A."/>
            <person name="Spatafora J.W."/>
            <person name="Friedman N."/>
            <person name="Dalgaard J.Z."/>
            <person name="Baumann P."/>
            <person name="Niki H."/>
            <person name="Regev A."/>
            <person name="Nusbaum C."/>
        </authorList>
    </citation>
    <scope>NUCLEOTIDE SEQUENCE [LARGE SCALE GENOMIC DNA]</scope>
    <source>
        <strain evidence="3">OY26 / ATCC MYA-4695 / CBS 11777 / NBRC 106824 / NRRL Y48691</strain>
    </source>
</reference>
<evidence type="ECO:0000313" key="3">
    <source>
        <dbReference type="Proteomes" id="UP000015464"/>
    </source>
</evidence>
<feature type="transmembrane region" description="Helical" evidence="1">
    <location>
        <begin position="56"/>
        <end position="77"/>
    </location>
</feature>
<proteinExistence type="predicted"/>
<protein>
    <submittedName>
        <fullName evidence="2">Uncharacterized protein</fullName>
    </submittedName>
</protein>
<organism evidence="2 3">
    <name type="scientific">Schizosaccharomyces cryophilus (strain OY26 / ATCC MYA-4695 / CBS 11777 / NBRC 106824 / NRRL Y48691)</name>
    <name type="common">Fission yeast</name>
    <dbReference type="NCBI Taxonomy" id="653667"/>
    <lineage>
        <taxon>Eukaryota</taxon>
        <taxon>Fungi</taxon>
        <taxon>Dikarya</taxon>
        <taxon>Ascomycota</taxon>
        <taxon>Taphrinomycotina</taxon>
        <taxon>Schizosaccharomycetes</taxon>
        <taxon>Schizosaccharomycetales</taxon>
        <taxon>Schizosaccharomycetaceae</taxon>
        <taxon>Schizosaccharomyces</taxon>
    </lineage>
</organism>
<keyword evidence="3" id="KW-1185">Reference proteome</keyword>
<evidence type="ECO:0000256" key="1">
    <source>
        <dbReference type="SAM" id="Phobius"/>
    </source>
</evidence>
<dbReference type="RefSeq" id="XP_013022123.1">
    <property type="nucleotide sequence ID" value="XM_013166669.1"/>
</dbReference>
<keyword evidence="1" id="KW-0812">Transmembrane</keyword>
<keyword evidence="1" id="KW-1133">Transmembrane helix</keyword>
<name>S9XHL0_SCHCR</name>
<dbReference type="Proteomes" id="UP000015464">
    <property type="component" value="Unassembled WGS sequence"/>
</dbReference>
<dbReference type="GeneID" id="25039418"/>
<sequence>METKPKAIWIQKHSSKSTALKGNVKDFIFIISHVYEFQHQRIHSSSFHTIHRKPRAMTIAVSMLRSFFLWIIISSSFSSKISGIFSLARLTAYTNKIFILF</sequence>
<dbReference type="HOGENOM" id="CLU_2293302_0_0_1"/>
<dbReference type="AlphaFoldDB" id="S9XHL0"/>
<dbReference type="EMBL" id="KE546988">
    <property type="protein sequence ID" value="EPY53166.1"/>
    <property type="molecule type" value="Genomic_DNA"/>
</dbReference>
<evidence type="ECO:0000313" key="2">
    <source>
        <dbReference type="EMBL" id="EPY53166.1"/>
    </source>
</evidence>
<accession>S9XHL0</accession>
<gene>
    <name evidence="2" type="ORF">SPOG_05697</name>
</gene>